<keyword evidence="3" id="KW-1185">Reference proteome</keyword>
<protein>
    <recommendedName>
        <fullName evidence="4">COP1-interacting protein 7</fullName>
    </recommendedName>
</protein>
<reference evidence="2 3" key="1">
    <citation type="journal article" date="2019" name="Genome Biol. Evol.">
        <title>Insights into the evolution of the New World diploid cottons (Gossypium, subgenus Houzingenia) based on genome sequencing.</title>
        <authorList>
            <person name="Grover C.E."/>
            <person name="Arick M.A. 2nd"/>
            <person name="Thrash A."/>
            <person name="Conover J.L."/>
            <person name="Sanders W.S."/>
            <person name="Peterson D.G."/>
            <person name="Frelichowski J.E."/>
            <person name="Scheffler J.A."/>
            <person name="Scheffler B.E."/>
            <person name="Wendel J.F."/>
        </authorList>
    </citation>
    <scope>NUCLEOTIDE SEQUENCE [LARGE SCALE GENOMIC DNA]</scope>
    <source>
        <strain evidence="2">185</strain>
        <tissue evidence="2">Leaf</tissue>
    </source>
</reference>
<feature type="compositionally biased region" description="Polar residues" evidence="1">
    <location>
        <begin position="337"/>
        <end position="348"/>
    </location>
</feature>
<feature type="compositionally biased region" description="Basic residues" evidence="1">
    <location>
        <begin position="812"/>
        <end position="824"/>
    </location>
</feature>
<evidence type="ECO:0000313" key="3">
    <source>
        <dbReference type="Proteomes" id="UP000593577"/>
    </source>
</evidence>
<feature type="compositionally biased region" description="Pro residues" evidence="1">
    <location>
        <begin position="373"/>
        <end position="383"/>
    </location>
</feature>
<proteinExistence type="predicted"/>
<feature type="compositionally biased region" description="Polar residues" evidence="1">
    <location>
        <begin position="514"/>
        <end position="523"/>
    </location>
</feature>
<feature type="compositionally biased region" description="Polar residues" evidence="1">
    <location>
        <begin position="356"/>
        <end position="369"/>
    </location>
</feature>
<feature type="compositionally biased region" description="Basic and acidic residues" evidence="1">
    <location>
        <begin position="638"/>
        <end position="658"/>
    </location>
</feature>
<feature type="compositionally biased region" description="Basic and acidic residues" evidence="1">
    <location>
        <begin position="786"/>
        <end position="802"/>
    </location>
</feature>
<comment type="caution">
    <text evidence="2">The sequence shown here is derived from an EMBL/GenBank/DDBJ whole genome shotgun (WGS) entry which is preliminary data.</text>
</comment>
<feature type="region of interest" description="Disordered" evidence="1">
    <location>
        <begin position="629"/>
        <end position="658"/>
    </location>
</feature>
<feature type="region of interest" description="Disordered" evidence="1">
    <location>
        <begin position="335"/>
        <end position="383"/>
    </location>
</feature>
<name>A0A7J8X2M2_GOSAI</name>
<evidence type="ECO:0008006" key="4">
    <source>
        <dbReference type="Google" id="ProtNLM"/>
    </source>
</evidence>
<feature type="compositionally biased region" description="Polar residues" evidence="1">
    <location>
        <begin position="941"/>
        <end position="957"/>
    </location>
</feature>
<dbReference type="PANTHER" id="PTHR31008:SF2">
    <property type="entry name" value="COP1-INTERACTING PROTEIN-LIKE PROTEIN"/>
    <property type="match status" value="1"/>
</dbReference>
<feature type="compositionally biased region" description="Basic and acidic residues" evidence="1">
    <location>
        <begin position="1223"/>
        <end position="1232"/>
    </location>
</feature>
<dbReference type="PANTHER" id="PTHR31008">
    <property type="entry name" value="COP1-INTERACTING PROTEIN-RELATED"/>
    <property type="match status" value="1"/>
</dbReference>
<evidence type="ECO:0000313" key="2">
    <source>
        <dbReference type="EMBL" id="MBA0681521.1"/>
    </source>
</evidence>
<dbReference type="Proteomes" id="UP000593577">
    <property type="component" value="Unassembled WGS sequence"/>
</dbReference>
<feature type="region of interest" description="Disordered" evidence="1">
    <location>
        <begin position="786"/>
        <end position="832"/>
    </location>
</feature>
<feature type="compositionally biased region" description="Polar residues" evidence="1">
    <location>
        <begin position="876"/>
        <end position="888"/>
    </location>
</feature>
<organism evidence="2 3">
    <name type="scientific">Gossypium aridum</name>
    <name type="common">American cotton</name>
    <name type="synonym">Erioxylum aridum</name>
    <dbReference type="NCBI Taxonomy" id="34290"/>
    <lineage>
        <taxon>Eukaryota</taxon>
        <taxon>Viridiplantae</taxon>
        <taxon>Streptophyta</taxon>
        <taxon>Embryophyta</taxon>
        <taxon>Tracheophyta</taxon>
        <taxon>Spermatophyta</taxon>
        <taxon>Magnoliopsida</taxon>
        <taxon>eudicotyledons</taxon>
        <taxon>Gunneridae</taxon>
        <taxon>Pentapetalae</taxon>
        <taxon>rosids</taxon>
        <taxon>malvids</taxon>
        <taxon>Malvales</taxon>
        <taxon>Malvaceae</taxon>
        <taxon>Malvoideae</taxon>
        <taxon>Gossypium</taxon>
    </lineage>
</organism>
<evidence type="ECO:0000256" key="1">
    <source>
        <dbReference type="SAM" id="MobiDB-lite"/>
    </source>
</evidence>
<feature type="compositionally biased region" description="Basic and acidic residues" evidence="1">
    <location>
        <begin position="444"/>
        <end position="453"/>
    </location>
</feature>
<feature type="compositionally biased region" description="Low complexity" evidence="1">
    <location>
        <begin position="988"/>
        <end position="1000"/>
    </location>
</feature>
<feature type="region of interest" description="Disordered" evidence="1">
    <location>
        <begin position="904"/>
        <end position="923"/>
    </location>
</feature>
<feature type="region of interest" description="Disordered" evidence="1">
    <location>
        <begin position="928"/>
        <end position="1018"/>
    </location>
</feature>
<feature type="compositionally biased region" description="Basic and acidic residues" evidence="1">
    <location>
        <begin position="1124"/>
        <end position="1133"/>
    </location>
</feature>
<accession>A0A7J8X2M2</accession>
<dbReference type="EMBL" id="JABFAA010000005">
    <property type="protein sequence ID" value="MBA0681521.1"/>
    <property type="molecule type" value="Genomic_DNA"/>
</dbReference>
<feature type="region of interest" description="Disordered" evidence="1">
    <location>
        <begin position="1105"/>
        <end position="1232"/>
    </location>
</feature>
<gene>
    <name evidence="2" type="ORF">Goari_023319</name>
</gene>
<feature type="region of interest" description="Disordered" evidence="1">
    <location>
        <begin position="873"/>
        <end position="892"/>
    </location>
</feature>
<feature type="compositionally biased region" description="Polar residues" evidence="1">
    <location>
        <begin position="1157"/>
        <end position="1172"/>
    </location>
</feature>
<feature type="region of interest" description="Disordered" evidence="1">
    <location>
        <begin position="426"/>
        <end position="548"/>
    </location>
</feature>
<sequence length="1323" mass="146219">MKSSTQLDSAVFQLTPTRTRICNSIVSSLSFEVALEFVYLLVRFHMMFGIESGLVHSEHHSHCGTSGALDNGFELVISANGKSEKMASGLLNPFLAHLKIAQDQISKGGYSIILQPEPGIDATWFTKGTMERFVRFVSTPEILERVYTVELEILQIEEAIAIQSNNNIGLSAAAEEHHLKSSESIEGTASNLLPTMFASNSIRISKRATLDSNEEKAIILYAPGARPPLANGSAVQEENPKVQLLKVLETRKTALQKEQGMAFARAAAAGFSIDDMAPLMSFSERFGASRLRDACVEFTELWKRKHETGQWLEIEAMSSRADFSAMKELKQAWPVISENNGKSGLQSSTDEKPPMDQQTPGRQEYSQAQFPRPLFPPWPIHSPPGGMPTFQGYAMQGMSYYPHYPGSSPFFQQPYPSMEDLSHNVGQRIQRQHSMDSQNGSEAWKLERAKPQDDVESENETSVSPKSRKKRSSSGKRQSGMVVIRNINYIASKKQNSSDSDSHSGPEMDEEDGNSVQKNSLRSSKGKRSQTKPIDTEETVSGKETDGGHWQAFQNYLLKGAEEEERRANQRIFSAEKEVQEKRIPNRVSEDPVVFGGQEMGQYEERNMTDMHKTSASSGRMLKASSNDQSLTSIKGGHSADDRNSVDGSHYTEIEGRRVYRSSTNDEFIVNRQQNTNSPSGRLAVNWFERSSNNINDDSYIVPFRSTSVPRVRTDDRNAISMDSEFSLSLQKSGTASNRVRSQVNYKTDDLTLIPERGMEIGSIGYDPALDYKIQVDAEYATSLDKKKKEGMKGSKTSEIRKSKLVADPSNKKKTVGPIRKGKPSKMSPLDEAKARAERLRTYKADLQKMKKEKEEAEIKRLEALKMERQKRIAARNSSNAAQPSTAMQKKKQLLLKISPSSHKGLKFTDAEPGLSSPLQRSIRITPVVSPASLKTPKPSKLNNGTNSGGNRLSKSVPSLPVQKKDIGSVTPDAKVSMARIRRLSEPKVSSSARVSSVKSRNSEPSPRRKAFQGPESRKISAIVNHDKSKIVSLPELKIKTTKAPNITHSNSGGKGMTQKVNRSVSSTTNVSELCKNLDKVSFNIDGDDSMIIEKTIVMLEQEKPSVPPVNSSEGTAAIQKGNDVGRKTKEVSDYPSTRAPVSSLNAGSLDHEHLTQQRSQAYEVQKVNVSNTEKEPSKFTSSSVTKKPYQAPLARVSSSEDPCSEVSDHAIAPPTRLQAASKESESVRARVADSKNLKLEKIPEVPDKHQVKESPKGIRRLLKFGRKNHSSATSEHRIDSDSVGVNDSPADEFVTNRASTSEGNCLIVHLLCTCHMIVVVLL</sequence>